<organism evidence="3 4">
    <name type="scientific">Aphanocapsa feldmannii 277cV</name>
    <dbReference type="NCBI Taxonomy" id="2507553"/>
    <lineage>
        <taxon>Bacteria</taxon>
        <taxon>Bacillati</taxon>
        <taxon>Cyanobacteriota</taxon>
        <taxon>Cyanophyceae</taxon>
        <taxon>Oscillatoriophycideae</taxon>
        <taxon>Chroococcales</taxon>
        <taxon>Microcystaceae</taxon>
        <taxon>Aphanocapsa</taxon>
    </lineage>
</organism>
<dbReference type="GO" id="GO:0030089">
    <property type="term" value="C:phycobilisome"/>
    <property type="evidence" value="ECO:0007669"/>
    <property type="project" value="UniProtKB-KW"/>
</dbReference>
<dbReference type="InterPro" id="IPR011989">
    <property type="entry name" value="ARM-like"/>
</dbReference>
<protein>
    <submittedName>
        <fullName evidence="3">HEAT repeat domain-containing protein</fullName>
    </submittedName>
</protein>
<comment type="caution">
    <text evidence="3">The sequence shown here is derived from an EMBL/GenBank/DDBJ whole genome shotgun (WGS) entry which is preliminary data.</text>
</comment>
<dbReference type="PANTHER" id="PTHR12697:SF5">
    <property type="entry name" value="DEOXYHYPUSINE HYDROXYLASE"/>
    <property type="match status" value="1"/>
</dbReference>
<reference evidence="3 4" key="1">
    <citation type="journal article" date="2019" name="mSystems">
        <title>Life at home and on the roam: Genomic adaptions reflect the dual lifestyle of an intracellular, facultative symbiont.</title>
        <authorList>
            <person name="Burgsdorf I."/>
        </authorList>
    </citation>
    <scope>NUCLEOTIDE SEQUENCE [LARGE SCALE GENOMIC DNA]</scope>
    <source>
        <strain evidence="3">277cV</strain>
    </source>
</reference>
<dbReference type="Pfam" id="PF13646">
    <property type="entry name" value="HEAT_2"/>
    <property type="match status" value="1"/>
</dbReference>
<dbReference type="SUPFAM" id="SSF48371">
    <property type="entry name" value="ARM repeat"/>
    <property type="match status" value="1"/>
</dbReference>
<dbReference type="Gene3D" id="1.25.10.10">
    <property type="entry name" value="Leucine-rich Repeat Variant"/>
    <property type="match status" value="2"/>
</dbReference>
<dbReference type="SMART" id="SM00567">
    <property type="entry name" value="EZ_HEAT"/>
    <property type="match status" value="4"/>
</dbReference>
<evidence type="ECO:0000313" key="4">
    <source>
        <dbReference type="Proteomes" id="UP000317990"/>
    </source>
</evidence>
<dbReference type="EMBL" id="SRMO01000051">
    <property type="protein sequence ID" value="TGG93640.1"/>
    <property type="molecule type" value="Genomic_DNA"/>
</dbReference>
<accession>A0A524RPA6</accession>
<dbReference type="InterPro" id="IPR016024">
    <property type="entry name" value="ARM-type_fold"/>
</dbReference>
<dbReference type="InterPro" id="IPR004155">
    <property type="entry name" value="PBS_lyase_HEAT"/>
</dbReference>
<evidence type="ECO:0000256" key="1">
    <source>
        <dbReference type="ARBA" id="ARBA00022549"/>
    </source>
</evidence>
<proteinExistence type="predicted"/>
<name>A0A524RPA6_9CHRO</name>
<dbReference type="PANTHER" id="PTHR12697">
    <property type="entry name" value="PBS LYASE HEAT-LIKE PROTEIN"/>
    <property type="match status" value="1"/>
</dbReference>
<evidence type="ECO:0000313" key="3">
    <source>
        <dbReference type="EMBL" id="TGG93640.1"/>
    </source>
</evidence>
<dbReference type="GO" id="GO:0016491">
    <property type="term" value="F:oxidoreductase activity"/>
    <property type="evidence" value="ECO:0007669"/>
    <property type="project" value="TreeGrafter"/>
</dbReference>
<sequence length="264" mass="28643">MTDTAPRPGIHTTDLDPELLDAPLEVDDLLDDPLDAVEAIDDDRTAQVEEGLTLLVGNRDQVMQGLRIFCEHRDSRSIPLLLPLLDCHCPITRMSAVYALGRNPAAAAEATLLSLLHNDCNGFVRKAVAWSLGNYAHHIVLEPLIQALTNDIAAVRLWAASSLADVAINRDADAVRAARVLLETMRIDTEAVVRSNSAWSLSRLHDQLTADGSLRDALVQGLLDAMVNDPDSGVRDDARTALEQLEDPAVVAKLKTLLDEGLLS</sequence>
<gene>
    <name evidence="3" type="ORF">ERJ67_04040</name>
</gene>
<evidence type="ECO:0000256" key="2">
    <source>
        <dbReference type="ARBA" id="ARBA00022738"/>
    </source>
</evidence>
<keyword evidence="1" id="KW-0042">Antenna complex</keyword>
<keyword evidence="2" id="KW-0605">Phycobilisome</keyword>
<dbReference type="Proteomes" id="UP000317990">
    <property type="component" value="Unassembled WGS sequence"/>
</dbReference>
<dbReference type="AlphaFoldDB" id="A0A524RPA6"/>